<sequence length="959" mass="106652">MGLILSKIEREEAKADRKKRKGCQPPPPQGSQPQHQPQPQSVALTPRPSPGSCLLGSLIRSSADGQSSPPPRPLPAVVRPVPPAASHSRPRTCKRPSGVQHYPSVAKSPYPRSATVLPVERPISADRQITKSRSRKSKRHSATVKAANGAVETHQVYALPLQPMADRTNEIKSACTAAVLNLFPDICTDYLEKIATDLQYDHGQVIDEILSCIENGKSYPKKPRTKVLKRKRGIPEEADETSKLRRRYDYVNRPKEMGPVYISVSKKVLAQDFPRATMKSIVKLLEQNDNLLMRTYLALDEINRNWQEGNLRPGFEMKKTRTVPNPELTPAQLDQTINNSTFEDKKRALEELRAARKICEAEAAKRNSAKDKQCEEKENLERAKENGTATECGCCFGDFAMNRMVHCSRTDNVHYFCVECARRNAETAIGLTKYELTCMSTDGCNAGFSHSQRSIFLDDRLIAALDRIECEAVLRIAGVQNLETCPFCPFAAEYPPVEENKEFRCANPECQVVSCRLCRDETHIPRTCEEAARENGLSARREIEEAMSAALIRKCNKCGTPFIKEEGCNKMTCTRSGCHNVQCYVCSKSCDYTHFDDSARGGKKGNCPLFEVAKERHDREVHEAEEKARQKVMDDNPDLDEELLKFDTPEALLENEAEKRKRMPQQNAQHMPIYNDIHFAQRYMQQAQLFARDRFLRGNHNVIPPNIPPPPPQPRPAVQLVHIVHGVDIQANQQLAGQAKVSPVYVQQAQPPPAASPGPSSQPAKQANHAQGNQPGHQWQPQTWQPFHPLRIVRQLGDGQPRPNTANFGWQQPYPAIGGIQQAQYPPANFNMPVPIVTRHSPMASRLQGDEHSSRPGSDGVHSGAAGDVKVAENLSIRAQPQVHHTIHLAAAFRGPPQPPLAIAHSLSGRPSTVNLTFGQPNSGQPQVPRPMPFAANATGQNQELAKLGKTPDNPLELD</sequence>
<accession>A0ACC3YF64</accession>
<reference evidence="1 2" key="1">
    <citation type="journal article" date="2020" name="Phytopathology">
        <title>Genome Sequence Resources of Colletotrichum truncatum, C. plurivorum, C. musicola, and C. sojae: Four Species Pathogenic to Soybean (Glycine max).</title>
        <authorList>
            <person name="Rogerio F."/>
            <person name="Boufleur T.R."/>
            <person name="Ciampi-Guillardi M."/>
            <person name="Sukno S.A."/>
            <person name="Thon M.R."/>
            <person name="Massola Junior N.S."/>
            <person name="Baroncelli R."/>
        </authorList>
    </citation>
    <scope>NUCLEOTIDE SEQUENCE [LARGE SCALE GENOMIC DNA]</scope>
    <source>
        <strain evidence="1 2">CMES1059</strain>
    </source>
</reference>
<dbReference type="EMBL" id="VUJX02000011">
    <property type="protein sequence ID" value="KAL0930543.1"/>
    <property type="molecule type" value="Genomic_DNA"/>
</dbReference>
<proteinExistence type="predicted"/>
<keyword evidence="2" id="KW-1185">Reference proteome</keyword>
<gene>
    <name evidence="1" type="ORF">CTRU02_214618</name>
</gene>
<dbReference type="Proteomes" id="UP000805649">
    <property type="component" value="Unassembled WGS sequence"/>
</dbReference>
<evidence type="ECO:0000313" key="1">
    <source>
        <dbReference type="EMBL" id="KAL0930543.1"/>
    </source>
</evidence>
<organism evidence="1 2">
    <name type="scientific">Colletotrichum truncatum</name>
    <name type="common">Anthracnose fungus</name>
    <name type="synonym">Colletotrichum capsici</name>
    <dbReference type="NCBI Taxonomy" id="5467"/>
    <lineage>
        <taxon>Eukaryota</taxon>
        <taxon>Fungi</taxon>
        <taxon>Dikarya</taxon>
        <taxon>Ascomycota</taxon>
        <taxon>Pezizomycotina</taxon>
        <taxon>Sordariomycetes</taxon>
        <taxon>Hypocreomycetidae</taxon>
        <taxon>Glomerellales</taxon>
        <taxon>Glomerellaceae</taxon>
        <taxon>Colletotrichum</taxon>
        <taxon>Colletotrichum truncatum species complex</taxon>
    </lineage>
</organism>
<comment type="caution">
    <text evidence="1">The sequence shown here is derived from an EMBL/GenBank/DDBJ whole genome shotgun (WGS) entry which is preliminary data.</text>
</comment>
<protein>
    <submittedName>
        <fullName evidence="1">Ring finger domain-containing protein</fullName>
    </submittedName>
</protein>
<evidence type="ECO:0000313" key="2">
    <source>
        <dbReference type="Proteomes" id="UP000805649"/>
    </source>
</evidence>
<name>A0ACC3YF64_COLTU</name>